<gene>
    <name evidence="1" type="ORF">LCGC14_0782660</name>
</gene>
<comment type="caution">
    <text evidence="1">The sequence shown here is derived from an EMBL/GenBank/DDBJ whole genome shotgun (WGS) entry which is preliminary data.</text>
</comment>
<sequence length="224" mass="23827">MADVRTQVPDGEVRQALQGLLRISNTDIADLAAHLADLDNPHQIAVTSPAVTAGNQGDFIDLITDEIAIPIVDADSIITSVTLDYTALLIDDVILVDASAGAVIITLPAAADRNGKRYDIKKIDATANTVTIDGNAVETIDDGLIAVLTTQYEAVALISDATEWWIMTYNPIPIKTEGGQSKAAVSDDDVRQLLAQIVVQLRTNNTYLALMNDAVVSESDTLEG</sequence>
<dbReference type="AlphaFoldDB" id="A0A0F9QEW1"/>
<reference evidence="1" key="1">
    <citation type="journal article" date="2015" name="Nature">
        <title>Complex archaea that bridge the gap between prokaryotes and eukaryotes.</title>
        <authorList>
            <person name="Spang A."/>
            <person name="Saw J.H."/>
            <person name="Jorgensen S.L."/>
            <person name="Zaremba-Niedzwiedzka K."/>
            <person name="Martijn J."/>
            <person name="Lind A.E."/>
            <person name="van Eijk R."/>
            <person name="Schleper C."/>
            <person name="Guy L."/>
            <person name="Ettema T.J."/>
        </authorList>
    </citation>
    <scope>NUCLEOTIDE SEQUENCE</scope>
</reference>
<organism evidence="1">
    <name type="scientific">marine sediment metagenome</name>
    <dbReference type="NCBI Taxonomy" id="412755"/>
    <lineage>
        <taxon>unclassified sequences</taxon>
        <taxon>metagenomes</taxon>
        <taxon>ecological metagenomes</taxon>
    </lineage>
</organism>
<dbReference type="EMBL" id="LAZR01002031">
    <property type="protein sequence ID" value="KKN35532.1"/>
    <property type="molecule type" value="Genomic_DNA"/>
</dbReference>
<evidence type="ECO:0000313" key="1">
    <source>
        <dbReference type="EMBL" id="KKN35532.1"/>
    </source>
</evidence>
<accession>A0A0F9QEW1</accession>
<name>A0A0F9QEW1_9ZZZZ</name>
<protein>
    <submittedName>
        <fullName evidence="1">Uncharacterized protein</fullName>
    </submittedName>
</protein>
<proteinExistence type="predicted"/>